<dbReference type="Gene3D" id="3.30.565.10">
    <property type="entry name" value="Histidine kinase-like ATPase, C-terminal domain"/>
    <property type="match status" value="1"/>
</dbReference>
<evidence type="ECO:0000256" key="7">
    <source>
        <dbReference type="ARBA" id="ARBA00022777"/>
    </source>
</evidence>
<dbReference type="AlphaFoldDB" id="A0A316FMW5"/>
<dbReference type="GO" id="GO:0000155">
    <property type="term" value="F:phosphorelay sensor kinase activity"/>
    <property type="evidence" value="ECO:0007669"/>
    <property type="project" value="InterPro"/>
</dbReference>
<comment type="caution">
    <text evidence="14">The sequence shown here is derived from an EMBL/GenBank/DDBJ whole genome shotgun (WGS) entry which is preliminary data.</text>
</comment>
<keyword evidence="4" id="KW-0597">Phosphoprotein</keyword>
<evidence type="ECO:0000256" key="2">
    <source>
        <dbReference type="ARBA" id="ARBA00004370"/>
    </source>
</evidence>
<accession>A0A316FMW5</accession>
<keyword evidence="10 11" id="KW-0472">Membrane</keyword>
<dbReference type="PANTHER" id="PTHR45436">
    <property type="entry name" value="SENSOR HISTIDINE KINASE YKOH"/>
    <property type="match status" value="1"/>
</dbReference>
<dbReference type="RefSeq" id="WP_109763640.1">
    <property type="nucleotide sequence ID" value="NZ_QGGU01000007.1"/>
</dbReference>
<keyword evidence="15" id="KW-1185">Reference proteome</keyword>
<dbReference type="Gene3D" id="1.10.287.130">
    <property type="match status" value="1"/>
</dbReference>
<dbReference type="CDD" id="cd00082">
    <property type="entry name" value="HisKA"/>
    <property type="match status" value="1"/>
</dbReference>
<evidence type="ECO:0000256" key="9">
    <source>
        <dbReference type="ARBA" id="ARBA00023012"/>
    </source>
</evidence>
<dbReference type="PANTHER" id="PTHR45436:SF4">
    <property type="entry name" value="SENSOR PROTEIN PHOQ"/>
    <property type="match status" value="1"/>
</dbReference>
<name>A0A316FMW5_9GAMM</name>
<evidence type="ECO:0000256" key="8">
    <source>
        <dbReference type="ARBA" id="ARBA00022989"/>
    </source>
</evidence>
<dbReference type="EMBL" id="QGGU01000007">
    <property type="protein sequence ID" value="PWK49849.1"/>
    <property type="molecule type" value="Genomic_DNA"/>
</dbReference>
<dbReference type="PROSITE" id="PS50885">
    <property type="entry name" value="HAMP"/>
    <property type="match status" value="1"/>
</dbReference>
<dbReference type="InterPro" id="IPR005467">
    <property type="entry name" value="His_kinase_dom"/>
</dbReference>
<keyword evidence="6 11" id="KW-0812">Transmembrane</keyword>
<dbReference type="Pfam" id="PF00512">
    <property type="entry name" value="HisKA"/>
    <property type="match status" value="1"/>
</dbReference>
<dbReference type="InterPro" id="IPR003661">
    <property type="entry name" value="HisK_dim/P_dom"/>
</dbReference>
<evidence type="ECO:0000256" key="10">
    <source>
        <dbReference type="ARBA" id="ARBA00023136"/>
    </source>
</evidence>
<sequence length="459" mass="51615">MHYSLKTRLIIVLSLSLIALVSGVSIALERAFDRSLTSQLNERLKTQLFMLLTAAEEEAPGQLYLPEVVREGVFNQIDSGSYAFVYGGGTNEIWRSFSAVDLNLNLAETLPTGEFLFDKADINSQTFYRLRYAVIWESEDGTENYYQFTLLHEAQLLNAVVNDFRFTLLSGLAFVLVAMLIIQLLALRWGLSPLNLIAKDLKFIEAGRQQTLSKDYPAELQPLTRNLNLLIDAERAQREKYRNTLSNLAHSLKTPLAVMKGVTDQLNNSNELRTQSQGSETLAQQIERMDEIIKYQLSRAVSGAQGHMLASVNVKIGIEKIISALEKVYQSKCIDFHFACDEQARFYGDEGDFMEIMGNLLDNACKWTSSKVEVEVTYQTTKDAYSLMLKVSDNGPGIKPSMYQDILSRGQRLDEKTEGQGIGLSVVSELVHQYDGSITISESDDNGATFTCYFDFKRL</sequence>
<dbReference type="SUPFAM" id="SSF55874">
    <property type="entry name" value="ATPase domain of HSP90 chaperone/DNA topoisomerase II/histidine kinase"/>
    <property type="match status" value="1"/>
</dbReference>
<evidence type="ECO:0000256" key="4">
    <source>
        <dbReference type="ARBA" id="ARBA00022553"/>
    </source>
</evidence>
<dbReference type="PRINTS" id="PR00344">
    <property type="entry name" value="BCTRLSENSOR"/>
</dbReference>
<dbReference type="InterPro" id="IPR050428">
    <property type="entry name" value="TCS_sensor_his_kinase"/>
</dbReference>
<dbReference type="SMART" id="SM00387">
    <property type="entry name" value="HATPase_c"/>
    <property type="match status" value="1"/>
</dbReference>
<comment type="subcellular location">
    <subcellularLocation>
        <location evidence="2">Membrane</location>
    </subcellularLocation>
</comment>
<keyword evidence="9" id="KW-0902">Two-component regulatory system</keyword>
<feature type="domain" description="Histidine kinase" evidence="12">
    <location>
        <begin position="247"/>
        <end position="458"/>
    </location>
</feature>
<dbReference type="InterPro" id="IPR036890">
    <property type="entry name" value="HATPase_C_sf"/>
</dbReference>
<proteinExistence type="predicted"/>
<dbReference type="GO" id="GO:0005886">
    <property type="term" value="C:plasma membrane"/>
    <property type="evidence" value="ECO:0007669"/>
    <property type="project" value="TreeGrafter"/>
</dbReference>
<keyword evidence="7 14" id="KW-0418">Kinase</keyword>
<dbReference type="InterPro" id="IPR036097">
    <property type="entry name" value="HisK_dim/P_sf"/>
</dbReference>
<dbReference type="Pfam" id="PF02518">
    <property type="entry name" value="HATPase_c"/>
    <property type="match status" value="1"/>
</dbReference>
<feature type="domain" description="HAMP" evidence="13">
    <location>
        <begin position="188"/>
        <end position="239"/>
    </location>
</feature>
<evidence type="ECO:0000259" key="13">
    <source>
        <dbReference type="PROSITE" id="PS50885"/>
    </source>
</evidence>
<keyword evidence="8 11" id="KW-1133">Transmembrane helix</keyword>
<feature type="transmembrane region" description="Helical" evidence="11">
    <location>
        <begin position="166"/>
        <end position="187"/>
    </location>
</feature>
<dbReference type="InterPro" id="IPR004358">
    <property type="entry name" value="Sig_transdc_His_kin-like_C"/>
</dbReference>
<organism evidence="14 15">
    <name type="scientific">Pleionea mediterranea</name>
    <dbReference type="NCBI Taxonomy" id="523701"/>
    <lineage>
        <taxon>Bacteria</taxon>
        <taxon>Pseudomonadati</taxon>
        <taxon>Pseudomonadota</taxon>
        <taxon>Gammaproteobacteria</taxon>
        <taxon>Oceanospirillales</taxon>
        <taxon>Pleioneaceae</taxon>
        <taxon>Pleionea</taxon>
    </lineage>
</organism>
<evidence type="ECO:0000256" key="1">
    <source>
        <dbReference type="ARBA" id="ARBA00000085"/>
    </source>
</evidence>
<dbReference type="OrthoDB" id="9809567at2"/>
<evidence type="ECO:0000256" key="3">
    <source>
        <dbReference type="ARBA" id="ARBA00012438"/>
    </source>
</evidence>
<dbReference type="InterPro" id="IPR003594">
    <property type="entry name" value="HATPase_dom"/>
</dbReference>
<dbReference type="GO" id="GO:0005524">
    <property type="term" value="F:ATP binding"/>
    <property type="evidence" value="ECO:0007669"/>
    <property type="project" value="UniProtKB-KW"/>
</dbReference>
<dbReference type="InterPro" id="IPR003660">
    <property type="entry name" value="HAMP_dom"/>
</dbReference>
<dbReference type="Proteomes" id="UP000245790">
    <property type="component" value="Unassembled WGS sequence"/>
</dbReference>
<dbReference type="PROSITE" id="PS50109">
    <property type="entry name" value="HIS_KIN"/>
    <property type="match status" value="1"/>
</dbReference>
<evidence type="ECO:0000259" key="12">
    <source>
        <dbReference type="PROSITE" id="PS50109"/>
    </source>
</evidence>
<evidence type="ECO:0000313" key="14">
    <source>
        <dbReference type="EMBL" id="PWK49849.1"/>
    </source>
</evidence>
<evidence type="ECO:0000256" key="6">
    <source>
        <dbReference type="ARBA" id="ARBA00022692"/>
    </source>
</evidence>
<dbReference type="SUPFAM" id="SSF47384">
    <property type="entry name" value="Homodimeric domain of signal transducing histidine kinase"/>
    <property type="match status" value="1"/>
</dbReference>
<evidence type="ECO:0000256" key="11">
    <source>
        <dbReference type="SAM" id="Phobius"/>
    </source>
</evidence>
<keyword evidence="5" id="KW-0808">Transferase</keyword>
<gene>
    <name evidence="14" type="ORF">C8D97_10710</name>
</gene>
<comment type="catalytic activity">
    <reaction evidence="1">
        <text>ATP + protein L-histidine = ADP + protein N-phospho-L-histidine.</text>
        <dbReference type="EC" id="2.7.13.3"/>
    </reaction>
</comment>
<evidence type="ECO:0000313" key="15">
    <source>
        <dbReference type="Proteomes" id="UP000245790"/>
    </source>
</evidence>
<reference evidence="14 15" key="1">
    <citation type="submission" date="2018-05" db="EMBL/GenBank/DDBJ databases">
        <title>Genomic Encyclopedia of Type Strains, Phase IV (KMG-IV): sequencing the most valuable type-strain genomes for metagenomic binning, comparative biology and taxonomic classification.</title>
        <authorList>
            <person name="Goeker M."/>
        </authorList>
    </citation>
    <scope>NUCLEOTIDE SEQUENCE [LARGE SCALE GENOMIC DNA]</scope>
    <source>
        <strain evidence="14 15">DSM 25350</strain>
    </source>
</reference>
<dbReference type="EC" id="2.7.13.3" evidence="3"/>
<evidence type="ECO:0000256" key="5">
    <source>
        <dbReference type="ARBA" id="ARBA00022679"/>
    </source>
</evidence>
<protein>
    <recommendedName>
        <fullName evidence="3">histidine kinase</fullName>
        <ecNumber evidence="3">2.7.13.3</ecNumber>
    </recommendedName>
</protein>